<dbReference type="AlphaFoldDB" id="A0A976IB39"/>
<dbReference type="KEGG" id="blac:94344419"/>
<gene>
    <name evidence="1" type="ORF">CCR75_000642</name>
</gene>
<dbReference type="Proteomes" id="UP000294530">
    <property type="component" value="Unassembled WGS sequence"/>
</dbReference>
<dbReference type="RefSeq" id="XP_067814583.1">
    <property type="nucleotide sequence ID" value="XM_067958748.1"/>
</dbReference>
<reference evidence="1 2" key="1">
    <citation type="journal article" date="2021" name="Genome Biol.">
        <title>AFLAP: assembly-free linkage analysis pipeline using k-mers from genome sequencing data.</title>
        <authorList>
            <person name="Fletcher K."/>
            <person name="Zhang L."/>
            <person name="Gil J."/>
            <person name="Han R."/>
            <person name="Cavanaugh K."/>
            <person name="Michelmore R."/>
        </authorList>
    </citation>
    <scope>NUCLEOTIDE SEQUENCE [LARGE SCALE GENOMIC DNA]</scope>
    <source>
        <strain evidence="1 2">SF5</strain>
    </source>
</reference>
<evidence type="ECO:0000313" key="2">
    <source>
        <dbReference type="Proteomes" id="UP000294530"/>
    </source>
</evidence>
<protein>
    <submittedName>
        <fullName evidence="1">Uncharacterized protein</fullName>
    </submittedName>
</protein>
<dbReference type="EMBL" id="SHOA02000220">
    <property type="protein sequence ID" value="TDH65084.1"/>
    <property type="molecule type" value="Genomic_DNA"/>
</dbReference>
<dbReference type="GeneID" id="94344419"/>
<name>A0A976IB39_BRELC</name>
<keyword evidence="2" id="KW-1185">Reference proteome</keyword>
<evidence type="ECO:0000313" key="1">
    <source>
        <dbReference type="EMBL" id="TDH65084.1"/>
    </source>
</evidence>
<accession>A0A976IB39</accession>
<proteinExistence type="predicted"/>
<comment type="caution">
    <text evidence="1">The sequence shown here is derived from an EMBL/GenBank/DDBJ whole genome shotgun (WGS) entry which is preliminary data.</text>
</comment>
<dbReference type="OrthoDB" id="93173at2759"/>
<sequence length="338" mass="39660">MALDVENEQHTLAVLGSDDYYDERHLASRPYSKNSTGVDNEQMRIEIVRLENLLANRIAARATQDKSNLSLERSNKIEKYVEVMELTKCLRRQKEFLLTENRKRQRFAEKIQQAMPPSTDSIQFMKNVKYPSDEELEKTSREAILEMLEYQVSGEAVTYMGWQTKRESKSMYMHAFSEKSFNEVDMACVFNETWKMFYDDAKQELLHRRRNKFCILKKLNDNMYLTRNIHQFVGESFPRHAMTLVYRISIDKNTFAIVSKSVVPATNDAQHLVWTDEFFMWKFARNMDGQGGFQISIRGKYGSTSAVAGNRLPMLESYFQLVEWESLVIRPIFDFTVS</sequence>
<organism evidence="1 2">
    <name type="scientific">Bremia lactucae</name>
    <name type="common">Lettuce downy mildew</name>
    <dbReference type="NCBI Taxonomy" id="4779"/>
    <lineage>
        <taxon>Eukaryota</taxon>
        <taxon>Sar</taxon>
        <taxon>Stramenopiles</taxon>
        <taxon>Oomycota</taxon>
        <taxon>Peronosporomycetes</taxon>
        <taxon>Peronosporales</taxon>
        <taxon>Peronosporaceae</taxon>
        <taxon>Bremia</taxon>
    </lineage>
</organism>